<dbReference type="PANTHER" id="PTHR24305">
    <property type="entry name" value="CYTOCHROME P450"/>
    <property type="match status" value="1"/>
</dbReference>
<dbReference type="Pfam" id="PF00067">
    <property type="entry name" value="p450"/>
    <property type="match status" value="1"/>
</dbReference>
<keyword evidence="5 9" id="KW-0479">Metal-binding</keyword>
<evidence type="ECO:0000256" key="1">
    <source>
        <dbReference type="ARBA" id="ARBA00001971"/>
    </source>
</evidence>
<dbReference type="PROSITE" id="PS00086">
    <property type="entry name" value="CYTOCHROME_P450"/>
    <property type="match status" value="1"/>
</dbReference>
<keyword evidence="4 9" id="KW-0349">Heme</keyword>
<evidence type="ECO:0000256" key="10">
    <source>
        <dbReference type="RuleBase" id="RU000461"/>
    </source>
</evidence>
<evidence type="ECO:0000256" key="7">
    <source>
        <dbReference type="ARBA" id="ARBA00023004"/>
    </source>
</evidence>
<keyword evidence="8 10" id="KW-0503">Monooxygenase</keyword>
<dbReference type="GO" id="GO:0005506">
    <property type="term" value="F:iron ion binding"/>
    <property type="evidence" value="ECO:0007669"/>
    <property type="project" value="InterPro"/>
</dbReference>
<sequence length="493" mass="55326">MDSSFILLLGATSLLAALVLSGTRRLKGIPGPLLARWSPIWLFYHARIGQRYLAVHKAHLQYGRMVRISRNQVSINDANAIPVIYGHGAKAFLKSDYYHSFVAGTPSVFSTIDKKDHARKRMLASHAFSIRSLQSLAPFVHDIVLGFATKMDTVADAGEWIDTMKWFNFLAWDVISDLAFGEAIGFVPKASDLVEVLEPSGKTYSEKAIHVVDCREHLASVIGTVPWIRRFSKFVPDPFFVRGQKSATGITLIARERVEKRINSGGVRDDLLDKLISARMKETGSLNDAQITELTAEAVTILIAGSHTAAASTAAILHLLVKEERVYKALMKELLHAFGENEVPTYEQLKDLPYLQATITEGLRFHGTNAIGLPRIVPEGGMVWDGHFIPQGTEVSVPSWTLQHTEEYWGDPFTFRPERWLENPELRKYNLTFGAGSRTCLGKHIVNMEMLLVLSTFLLRYNVELKSPVMKTVERFQHEPEAMVVKITRRCKI</sequence>
<dbReference type="InterPro" id="IPR001128">
    <property type="entry name" value="Cyt_P450"/>
</dbReference>
<evidence type="ECO:0000256" key="8">
    <source>
        <dbReference type="ARBA" id="ARBA00023033"/>
    </source>
</evidence>
<evidence type="ECO:0000313" key="11">
    <source>
        <dbReference type="EMBL" id="KAF9523096.1"/>
    </source>
</evidence>
<evidence type="ECO:0000256" key="5">
    <source>
        <dbReference type="ARBA" id="ARBA00022723"/>
    </source>
</evidence>
<comment type="cofactor">
    <cofactor evidence="1 9">
        <name>heme</name>
        <dbReference type="ChEBI" id="CHEBI:30413"/>
    </cofactor>
</comment>
<dbReference type="PRINTS" id="PR00463">
    <property type="entry name" value="EP450I"/>
</dbReference>
<dbReference type="InterPro" id="IPR050121">
    <property type="entry name" value="Cytochrome_P450_monoxygenase"/>
</dbReference>
<comment type="pathway">
    <text evidence="2">Secondary metabolite biosynthesis.</text>
</comment>
<dbReference type="PRINTS" id="PR00385">
    <property type="entry name" value="P450"/>
</dbReference>
<evidence type="ECO:0000313" key="12">
    <source>
        <dbReference type="Proteomes" id="UP000807306"/>
    </source>
</evidence>
<evidence type="ECO:0000256" key="9">
    <source>
        <dbReference type="PIRSR" id="PIRSR602401-1"/>
    </source>
</evidence>
<evidence type="ECO:0000256" key="2">
    <source>
        <dbReference type="ARBA" id="ARBA00005179"/>
    </source>
</evidence>
<protein>
    <submittedName>
        <fullName evidence="11">Benzoate para-hydroxylase</fullName>
    </submittedName>
</protein>
<evidence type="ECO:0000256" key="4">
    <source>
        <dbReference type="ARBA" id="ARBA00022617"/>
    </source>
</evidence>
<proteinExistence type="inferred from homology"/>
<keyword evidence="7 9" id="KW-0408">Iron</keyword>
<evidence type="ECO:0000256" key="3">
    <source>
        <dbReference type="ARBA" id="ARBA00010617"/>
    </source>
</evidence>
<dbReference type="Gene3D" id="1.10.630.10">
    <property type="entry name" value="Cytochrome P450"/>
    <property type="match status" value="1"/>
</dbReference>
<dbReference type="InterPro" id="IPR036396">
    <property type="entry name" value="Cyt_P450_sf"/>
</dbReference>
<comment type="similarity">
    <text evidence="3 10">Belongs to the cytochrome P450 family.</text>
</comment>
<accession>A0A9P6JJA7</accession>
<dbReference type="OrthoDB" id="1470350at2759"/>
<dbReference type="GO" id="GO:0020037">
    <property type="term" value="F:heme binding"/>
    <property type="evidence" value="ECO:0007669"/>
    <property type="project" value="InterPro"/>
</dbReference>
<dbReference type="Proteomes" id="UP000807306">
    <property type="component" value="Unassembled WGS sequence"/>
</dbReference>
<dbReference type="GO" id="GO:0016705">
    <property type="term" value="F:oxidoreductase activity, acting on paired donors, with incorporation or reduction of molecular oxygen"/>
    <property type="evidence" value="ECO:0007669"/>
    <property type="project" value="InterPro"/>
</dbReference>
<dbReference type="PANTHER" id="PTHR24305:SF29">
    <property type="entry name" value="BENZOATE-PARA-HYDROXYLASE"/>
    <property type="match status" value="1"/>
</dbReference>
<evidence type="ECO:0000256" key="6">
    <source>
        <dbReference type="ARBA" id="ARBA00023002"/>
    </source>
</evidence>
<keyword evidence="6 10" id="KW-0560">Oxidoreductase</keyword>
<comment type="caution">
    <text evidence="11">The sequence shown here is derived from an EMBL/GenBank/DDBJ whole genome shotgun (WGS) entry which is preliminary data.</text>
</comment>
<dbReference type="EMBL" id="MU157925">
    <property type="protein sequence ID" value="KAF9523096.1"/>
    <property type="molecule type" value="Genomic_DNA"/>
</dbReference>
<dbReference type="SUPFAM" id="SSF48264">
    <property type="entry name" value="Cytochrome P450"/>
    <property type="match status" value="1"/>
</dbReference>
<reference evidence="11" key="1">
    <citation type="submission" date="2020-11" db="EMBL/GenBank/DDBJ databases">
        <authorList>
            <consortium name="DOE Joint Genome Institute"/>
            <person name="Ahrendt S."/>
            <person name="Riley R."/>
            <person name="Andreopoulos W."/>
            <person name="Labutti K."/>
            <person name="Pangilinan J."/>
            <person name="Ruiz-Duenas F.J."/>
            <person name="Barrasa J.M."/>
            <person name="Sanchez-Garcia M."/>
            <person name="Camarero S."/>
            <person name="Miyauchi S."/>
            <person name="Serrano A."/>
            <person name="Linde D."/>
            <person name="Babiker R."/>
            <person name="Drula E."/>
            <person name="Ayuso-Fernandez I."/>
            <person name="Pacheco R."/>
            <person name="Padilla G."/>
            <person name="Ferreira P."/>
            <person name="Barriuso J."/>
            <person name="Kellner H."/>
            <person name="Castanera R."/>
            <person name="Alfaro M."/>
            <person name="Ramirez L."/>
            <person name="Pisabarro A.G."/>
            <person name="Kuo A."/>
            <person name="Tritt A."/>
            <person name="Lipzen A."/>
            <person name="He G."/>
            <person name="Yan M."/>
            <person name="Ng V."/>
            <person name="Cullen D."/>
            <person name="Martin F."/>
            <person name="Rosso M.-N."/>
            <person name="Henrissat B."/>
            <person name="Hibbett D."/>
            <person name="Martinez A.T."/>
            <person name="Grigoriev I.V."/>
        </authorList>
    </citation>
    <scope>NUCLEOTIDE SEQUENCE</scope>
    <source>
        <strain evidence="11">CBS 506.95</strain>
    </source>
</reference>
<feature type="binding site" description="axial binding residue" evidence="9">
    <location>
        <position position="440"/>
    </location>
    <ligand>
        <name>heme</name>
        <dbReference type="ChEBI" id="CHEBI:30413"/>
    </ligand>
    <ligandPart>
        <name>Fe</name>
        <dbReference type="ChEBI" id="CHEBI:18248"/>
    </ligandPart>
</feature>
<name>A0A9P6JJA7_9AGAR</name>
<organism evidence="11 12">
    <name type="scientific">Crepidotus variabilis</name>
    <dbReference type="NCBI Taxonomy" id="179855"/>
    <lineage>
        <taxon>Eukaryota</taxon>
        <taxon>Fungi</taxon>
        <taxon>Dikarya</taxon>
        <taxon>Basidiomycota</taxon>
        <taxon>Agaricomycotina</taxon>
        <taxon>Agaricomycetes</taxon>
        <taxon>Agaricomycetidae</taxon>
        <taxon>Agaricales</taxon>
        <taxon>Agaricineae</taxon>
        <taxon>Crepidotaceae</taxon>
        <taxon>Crepidotus</taxon>
    </lineage>
</organism>
<dbReference type="AlphaFoldDB" id="A0A9P6JJA7"/>
<dbReference type="InterPro" id="IPR017972">
    <property type="entry name" value="Cyt_P450_CS"/>
</dbReference>
<keyword evidence="12" id="KW-1185">Reference proteome</keyword>
<dbReference type="InterPro" id="IPR002401">
    <property type="entry name" value="Cyt_P450_E_grp-I"/>
</dbReference>
<gene>
    <name evidence="11" type="ORF">CPB83DRAFT_910910</name>
</gene>
<dbReference type="GO" id="GO:0004497">
    <property type="term" value="F:monooxygenase activity"/>
    <property type="evidence" value="ECO:0007669"/>
    <property type="project" value="UniProtKB-KW"/>
</dbReference>